<dbReference type="PANTHER" id="PTHR48090">
    <property type="entry name" value="UNDECAPRENYL-PHOSPHATE 4-DEOXY-4-FORMAMIDO-L-ARABINOSE TRANSFERASE-RELATED"/>
    <property type="match status" value="1"/>
</dbReference>
<keyword evidence="12" id="KW-1185">Reference proteome</keyword>
<evidence type="ECO:0000313" key="12">
    <source>
        <dbReference type="Proteomes" id="UP000029640"/>
    </source>
</evidence>
<dbReference type="Pfam" id="PF00535">
    <property type="entry name" value="Glycos_transf_2"/>
    <property type="match status" value="1"/>
</dbReference>
<organism evidence="11 12">
    <name type="scientific">Pseudohaliea rubra DSM 19751</name>
    <dbReference type="NCBI Taxonomy" id="1265313"/>
    <lineage>
        <taxon>Bacteria</taxon>
        <taxon>Pseudomonadati</taxon>
        <taxon>Pseudomonadota</taxon>
        <taxon>Gammaproteobacteria</taxon>
        <taxon>Cellvibrionales</taxon>
        <taxon>Halieaceae</taxon>
        <taxon>Pseudohaliea</taxon>
    </lineage>
</organism>
<keyword evidence="3" id="KW-0328">Glycosyltransferase</keyword>
<dbReference type="HOGENOM" id="CLU_033536_0_1_6"/>
<accession>A0A095XTV5</accession>
<dbReference type="GO" id="GO:0016757">
    <property type="term" value="F:glycosyltransferase activity"/>
    <property type="evidence" value="ECO:0007669"/>
    <property type="project" value="UniProtKB-KW"/>
</dbReference>
<dbReference type="OrthoDB" id="9811884at2"/>
<evidence type="ECO:0000256" key="2">
    <source>
        <dbReference type="ARBA" id="ARBA00022475"/>
    </source>
</evidence>
<evidence type="ECO:0000256" key="6">
    <source>
        <dbReference type="ARBA" id="ARBA00022989"/>
    </source>
</evidence>
<keyword evidence="7 9" id="KW-0472">Membrane</keyword>
<evidence type="ECO:0000259" key="10">
    <source>
        <dbReference type="Pfam" id="PF00535"/>
    </source>
</evidence>
<keyword evidence="2" id="KW-1003">Cell membrane</keyword>
<keyword evidence="6 9" id="KW-1133">Transmembrane helix</keyword>
<evidence type="ECO:0000256" key="3">
    <source>
        <dbReference type="ARBA" id="ARBA00022676"/>
    </source>
</evidence>
<dbReference type="Gene3D" id="3.90.550.10">
    <property type="entry name" value="Spore Coat Polysaccharide Biosynthesis Protein SpsA, Chain A"/>
    <property type="match status" value="1"/>
</dbReference>
<dbReference type="AlphaFoldDB" id="A0A095XTV5"/>
<dbReference type="Proteomes" id="UP000029640">
    <property type="component" value="Unassembled WGS sequence"/>
</dbReference>
<feature type="transmembrane region" description="Helical" evidence="9">
    <location>
        <begin position="263"/>
        <end position="288"/>
    </location>
</feature>
<dbReference type="InterPro" id="IPR050256">
    <property type="entry name" value="Glycosyltransferase_2"/>
</dbReference>
<evidence type="ECO:0000256" key="7">
    <source>
        <dbReference type="ARBA" id="ARBA00023136"/>
    </source>
</evidence>
<evidence type="ECO:0000313" key="11">
    <source>
        <dbReference type="EMBL" id="KGE03071.1"/>
    </source>
</evidence>
<dbReference type="RefSeq" id="WP_035514656.1">
    <property type="nucleotide sequence ID" value="NZ_KN234750.1"/>
</dbReference>
<comment type="similarity">
    <text evidence="8">Belongs to the glycosyltransferase 2 family. GtrB subfamily.</text>
</comment>
<dbReference type="STRING" id="1265313.HRUBRA_02303"/>
<dbReference type="PANTHER" id="PTHR48090:SF1">
    <property type="entry name" value="PROPHAGE BACTOPRENOL GLUCOSYL TRANSFERASE HOMOLOG"/>
    <property type="match status" value="1"/>
</dbReference>
<reference evidence="11 12" key="1">
    <citation type="journal article" date="2014" name="Genome Announc.">
        <title>Genome Sequence of Gammaproteobacterial Pseudohaliea rubra Type Strain DSM 19751, Isolated from Coastal Seawater of the Mediterranean Sea.</title>
        <authorList>
            <person name="Spring S."/>
            <person name="Fiebig A."/>
            <person name="Riedel T."/>
            <person name="Goker M."/>
            <person name="Klenk H.P."/>
        </authorList>
    </citation>
    <scope>NUCLEOTIDE SEQUENCE [LARGE SCALE GENOMIC DNA]</scope>
    <source>
        <strain evidence="11 12">DSM 19751</strain>
    </source>
</reference>
<dbReference type="eggNOG" id="COG0463">
    <property type="taxonomic scope" value="Bacteria"/>
</dbReference>
<dbReference type="InterPro" id="IPR001173">
    <property type="entry name" value="Glyco_trans_2-like"/>
</dbReference>
<evidence type="ECO:0000256" key="1">
    <source>
        <dbReference type="ARBA" id="ARBA00004651"/>
    </source>
</evidence>
<dbReference type="InterPro" id="IPR029044">
    <property type="entry name" value="Nucleotide-diphossugar_trans"/>
</dbReference>
<name>A0A095XTV5_9GAMM</name>
<dbReference type="SUPFAM" id="SSF53448">
    <property type="entry name" value="Nucleotide-diphospho-sugar transferases"/>
    <property type="match status" value="1"/>
</dbReference>
<dbReference type="FunFam" id="3.90.550.10:FF:000079">
    <property type="entry name" value="Probable glycosyl transferase"/>
    <property type="match status" value="1"/>
</dbReference>
<evidence type="ECO:0000256" key="9">
    <source>
        <dbReference type="SAM" id="Phobius"/>
    </source>
</evidence>
<dbReference type="GO" id="GO:0005886">
    <property type="term" value="C:plasma membrane"/>
    <property type="evidence" value="ECO:0007669"/>
    <property type="project" value="UniProtKB-SubCell"/>
</dbReference>
<sequence>MTALVTIVIPVFNERAVLPALHRRLAEVLAAAGERSELLFVDDGSDDGSGPWLEALAAEDSRVSLLSLSRNFGKEAAVSAGLDHARGEAVIVIDADLQDPPELIPELLRRWREGFDIVYTVRASRRGESWLKVGSARWFYRVMGRLSAVPVPADAGDYRLLSRRAVDAVRALPESHRYLKGLYAWVGFPQACVTYHREARAAGKSKWSYWRLWNHALDGITSFSAAPLKLATWLGLATSTLAFLYGLYLLLRTLLYGNPVPGYPSLLIVVLFLGGVQLICLGIIGEYLGRTYDESKRRPLYLVKGYRPGADD</sequence>
<comment type="caution">
    <text evidence="11">The sequence shown here is derived from an EMBL/GenBank/DDBJ whole genome shotgun (WGS) entry which is preliminary data.</text>
</comment>
<feature type="domain" description="Glycosyltransferase 2-like" evidence="10">
    <location>
        <begin position="6"/>
        <end position="168"/>
    </location>
</feature>
<proteinExistence type="inferred from homology"/>
<dbReference type="EMBL" id="AUVB01000070">
    <property type="protein sequence ID" value="KGE03071.1"/>
    <property type="molecule type" value="Genomic_DNA"/>
</dbReference>
<evidence type="ECO:0000256" key="5">
    <source>
        <dbReference type="ARBA" id="ARBA00022692"/>
    </source>
</evidence>
<keyword evidence="4 11" id="KW-0808">Transferase</keyword>
<comment type="subcellular location">
    <subcellularLocation>
        <location evidence="1">Cell membrane</location>
        <topology evidence="1">Multi-pass membrane protein</topology>
    </subcellularLocation>
</comment>
<keyword evidence="5 9" id="KW-0812">Transmembrane</keyword>
<gene>
    <name evidence="11" type="ORF">HRUBRA_02303</name>
</gene>
<dbReference type="CDD" id="cd04187">
    <property type="entry name" value="DPM1_like_bac"/>
    <property type="match status" value="1"/>
</dbReference>
<protein>
    <submittedName>
        <fullName evidence="11">Glycosyl transferase, group 2 family protein</fullName>
    </submittedName>
</protein>
<feature type="transmembrane region" description="Helical" evidence="9">
    <location>
        <begin position="230"/>
        <end position="251"/>
    </location>
</feature>
<evidence type="ECO:0000256" key="8">
    <source>
        <dbReference type="ARBA" id="ARBA00038152"/>
    </source>
</evidence>
<evidence type="ECO:0000256" key="4">
    <source>
        <dbReference type="ARBA" id="ARBA00022679"/>
    </source>
</evidence>